<dbReference type="PATRIC" id="fig|1094558.3.peg.1192"/>
<evidence type="ECO:0000256" key="1">
    <source>
        <dbReference type="ARBA" id="ARBA00044777"/>
    </source>
</evidence>
<dbReference type="PANTHER" id="PTHR33969:SF2">
    <property type="entry name" value="SEGREGATION AND CONDENSATION PROTEIN A"/>
    <property type="match status" value="1"/>
</dbReference>
<dbReference type="eggNOG" id="COG1354">
    <property type="taxonomic scope" value="Bacteria"/>
</dbReference>
<evidence type="ECO:0000313" key="2">
    <source>
        <dbReference type="EMBL" id="EJF90694.1"/>
    </source>
</evidence>
<proteinExistence type="predicted"/>
<name>J0R4U8_9HYPH</name>
<gene>
    <name evidence="2" type="ORF">ME5_01095</name>
</gene>
<accession>J0R4U8</accession>
<reference evidence="2 3" key="1">
    <citation type="submission" date="2012-03" db="EMBL/GenBank/DDBJ databases">
        <title>The Genome Sequence of Bartonella tamiae Th239.</title>
        <authorList>
            <consortium name="The Broad Institute Genome Sequencing Platform"/>
            <consortium name="The Broad Institute Genome Sequencing Center for Infectious Disease"/>
            <person name="Feldgarden M."/>
            <person name="Kirby J."/>
            <person name="Kosoy M."/>
            <person name="Birtles R."/>
            <person name="Probert W.S."/>
            <person name="Chiaraviglio L."/>
            <person name="Young S.K."/>
            <person name="Zeng Q."/>
            <person name="Gargeya S."/>
            <person name="Fitzgerald M."/>
            <person name="Haas B."/>
            <person name="Abouelleil A."/>
            <person name="Alvarado L."/>
            <person name="Arachchi H.M."/>
            <person name="Berlin A."/>
            <person name="Chapman S.B."/>
            <person name="Gearin G."/>
            <person name="Goldberg J."/>
            <person name="Griggs A."/>
            <person name="Gujja S."/>
            <person name="Hansen M."/>
            <person name="Heiman D."/>
            <person name="Howarth C."/>
            <person name="Larimer J."/>
            <person name="Lui A."/>
            <person name="MacDonald P.J.P."/>
            <person name="McCowen C."/>
            <person name="Montmayeur A."/>
            <person name="Murphy C."/>
            <person name="Neiman D."/>
            <person name="Pearson M."/>
            <person name="Priest M."/>
            <person name="Roberts A."/>
            <person name="Saif S."/>
            <person name="Shea T."/>
            <person name="Sisk P."/>
            <person name="Stolte C."/>
            <person name="Sykes S."/>
            <person name="Wortman J."/>
            <person name="Nusbaum C."/>
            <person name="Birren B."/>
        </authorList>
    </citation>
    <scope>NUCLEOTIDE SEQUENCE [LARGE SCALE GENOMIC DNA]</scope>
    <source>
        <strain evidence="2 3">Th239</strain>
    </source>
</reference>
<dbReference type="EMBL" id="AIMB01000007">
    <property type="protein sequence ID" value="EJF90694.1"/>
    <property type="molecule type" value="Genomic_DNA"/>
</dbReference>
<dbReference type="HOGENOM" id="CLU_038686_2_0_5"/>
<keyword evidence="3" id="KW-1185">Reference proteome</keyword>
<dbReference type="OrthoDB" id="9793741at2"/>
<sequence length="298" mass="34551">MGLNYKKMSKHSAQKAMDKLWTHTENYQKEDHGIHEPSFIVDVQGFEGPMDLLLHLARNQKVDLERISILALVEQYLNFIDQAHLSRLEIAADYLVMAAWLVYLKSRLLMPKTKSDEEESGEELAQLLQFRLKRLEAMREAAVALFNCNQLGRDVFKRAHPETLVLDKKKRFETSLYELLTAYVGLRQRQSATHVEVAKRTVWSLKMAREILERLIDAPMNWTILDRYLSQYIPSQKEKRTALASAFAASLEMVKEGQINMQQEKPFAPLYLRVASKIKSHSSQISFEKATMVHNEKE</sequence>
<evidence type="ECO:0000313" key="3">
    <source>
        <dbReference type="Proteomes" id="UP000008952"/>
    </source>
</evidence>
<dbReference type="AlphaFoldDB" id="J0R4U8"/>
<protein>
    <recommendedName>
        <fullName evidence="1">Segregation and condensation protein A</fullName>
    </recommendedName>
</protein>
<dbReference type="PANTHER" id="PTHR33969">
    <property type="entry name" value="SEGREGATION AND CONDENSATION PROTEIN A"/>
    <property type="match status" value="1"/>
</dbReference>
<comment type="caution">
    <text evidence="2">The sequence shown here is derived from an EMBL/GenBank/DDBJ whole genome shotgun (WGS) entry which is preliminary data.</text>
</comment>
<dbReference type="Gene3D" id="6.10.250.2410">
    <property type="match status" value="1"/>
</dbReference>
<dbReference type="InterPro" id="IPR003768">
    <property type="entry name" value="ScpA"/>
</dbReference>
<dbReference type="Proteomes" id="UP000008952">
    <property type="component" value="Unassembled WGS sequence"/>
</dbReference>
<dbReference type="Pfam" id="PF02616">
    <property type="entry name" value="SMC_ScpA"/>
    <property type="match status" value="1"/>
</dbReference>
<dbReference type="STRING" id="1094558.ME5_01095"/>
<organism evidence="2 3">
    <name type="scientific">Bartonella tamiae Th239</name>
    <dbReference type="NCBI Taxonomy" id="1094558"/>
    <lineage>
        <taxon>Bacteria</taxon>
        <taxon>Pseudomonadati</taxon>
        <taxon>Pseudomonadota</taxon>
        <taxon>Alphaproteobacteria</taxon>
        <taxon>Hyphomicrobiales</taxon>
        <taxon>Bartonellaceae</taxon>
        <taxon>Bartonella</taxon>
    </lineage>
</organism>